<evidence type="ECO:0000256" key="3">
    <source>
        <dbReference type="ARBA" id="ARBA00022448"/>
    </source>
</evidence>
<dbReference type="Pfam" id="PF00005">
    <property type="entry name" value="ABC_tran"/>
    <property type="match status" value="1"/>
</dbReference>
<dbReference type="GO" id="GO:0005886">
    <property type="term" value="C:plasma membrane"/>
    <property type="evidence" value="ECO:0007669"/>
    <property type="project" value="UniProtKB-SubCell"/>
</dbReference>
<evidence type="ECO:0000256" key="9">
    <source>
        <dbReference type="ARBA" id="ARBA00023136"/>
    </source>
</evidence>
<evidence type="ECO:0000256" key="6">
    <source>
        <dbReference type="ARBA" id="ARBA00022741"/>
    </source>
</evidence>
<dbReference type="InterPro" id="IPR003593">
    <property type="entry name" value="AAA+_ATPase"/>
</dbReference>
<keyword evidence="8" id="KW-1278">Translocase</keyword>
<evidence type="ECO:0000313" key="13">
    <source>
        <dbReference type="Proteomes" id="UP000664382"/>
    </source>
</evidence>
<accession>A0A939MGJ1</accession>
<protein>
    <submittedName>
        <fullName evidence="12">ABC transporter ATP-binding protein</fullName>
    </submittedName>
</protein>
<evidence type="ECO:0000256" key="8">
    <source>
        <dbReference type="ARBA" id="ARBA00022967"/>
    </source>
</evidence>
<dbReference type="InterPro" id="IPR050388">
    <property type="entry name" value="ABC_Ni/Peptide_Import"/>
</dbReference>
<comment type="similarity">
    <text evidence="2">Belongs to the ABC transporter superfamily.</text>
</comment>
<dbReference type="EMBL" id="JAGDYM010000002">
    <property type="protein sequence ID" value="MBO1900483.1"/>
    <property type="molecule type" value="Genomic_DNA"/>
</dbReference>
<organism evidence="12 13">
    <name type="scientific">Leucobacter weissii</name>
    <dbReference type="NCBI Taxonomy" id="1983706"/>
    <lineage>
        <taxon>Bacteria</taxon>
        <taxon>Bacillati</taxon>
        <taxon>Actinomycetota</taxon>
        <taxon>Actinomycetes</taxon>
        <taxon>Micrococcales</taxon>
        <taxon>Microbacteriaceae</taxon>
        <taxon>Leucobacter</taxon>
    </lineage>
</organism>
<evidence type="ECO:0000256" key="10">
    <source>
        <dbReference type="SAM" id="MobiDB-lite"/>
    </source>
</evidence>
<proteinExistence type="inferred from homology"/>
<dbReference type="SMART" id="SM00382">
    <property type="entry name" value="AAA"/>
    <property type="match status" value="1"/>
</dbReference>
<dbReference type="PROSITE" id="PS50893">
    <property type="entry name" value="ABC_TRANSPORTER_2"/>
    <property type="match status" value="1"/>
</dbReference>
<dbReference type="PANTHER" id="PTHR43297">
    <property type="entry name" value="OLIGOPEPTIDE TRANSPORT ATP-BINDING PROTEIN APPD"/>
    <property type="match status" value="1"/>
</dbReference>
<keyword evidence="13" id="KW-1185">Reference proteome</keyword>
<feature type="region of interest" description="Disordered" evidence="10">
    <location>
        <begin position="259"/>
        <end position="282"/>
    </location>
</feature>
<evidence type="ECO:0000256" key="5">
    <source>
        <dbReference type="ARBA" id="ARBA00022519"/>
    </source>
</evidence>
<comment type="subcellular location">
    <subcellularLocation>
        <location evidence="1">Cell membrane</location>
        <topology evidence="1">Peripheral membrane protein</topology>
    </subcellularLocation>
</comment>
<dbReference type="AlphaFoldDB" id="A0A939MGJ1"/>
<keyword evidence="4" id="KW-1003">Cell membrane</keyword>
<dbReference type="InterPro" id="IPR003439">
    <property type="entry name" value="ABC_transporter-like_ATP-bd"/>
</dbReference>
<evidence type="ECO:0000256" key="2">
    <source>
        <dbReference type="ARBA" id="ARBA00005417"/>
    </source>
</evidence>
<evidence type="ECO:0000256" key="4">
    <source>
        <dbReference type="ARBA" id="ARBA00022475"/>
    </source>
</evidence>
<sequence length="282" mass="29889">MLNVRDLALAVTDPVTGDETAILHGNSFELAQGEALGLVGESGSGKSMTLRCILGIEPEGARVSGDIALDGVDLRGISGERLRRLRADDLALIAQNPHGALNPVLPVGRFLIEGMSDARSLGREAAATRAAELLSDVGIADTERVLRSYPHQLSGGMLQRVIIAGAISGQPKLLLADEPTTALDVTTQAEVVAILDEKRREFGLSMLFVTHDLDLAAAVCDRLAVMKDGRIVEIGTPEHLRDHPESDYTRSLMDARPQLYPAGHHAPDPGPPHIADAEGTGS</sequence>
<evidence type="ECO:0000313" key="12">
    <source>
        <dbReference type="EMBL" id="MBO1900483.1"/>
    </source>
</evidence>
<keyword evidence="3" id="KW-0813">Transport</keyword>
<gene>
    <name evidence="12" type="ORF">J4H92_00795</name>
</gene>
<dbReference type="RefSeq" id="WP_208095131.1">
    <property type="nucleotide sequence ID" value="NZ_JAGDYM010000002.1"/>
</dbReference>
<feature type="domain" description="ABC transporter" evidence="11">
    <location>
        <begin position="2"/>
        <end position="253"/>
    </location>
</feature>
<dbReference type="SUPFAM" id="SSF52540">
    <property type="entry name" value="P-loop containing nucleoside triphosphate hydrolases"/>
    <property type="match status" value="1"/>
</dbReference>
<comment type="caution">
    <text evidence="12">The sequence shown here is derived from an EMBL/GenBank/DDBJ whole genome shotgun (WGS) entry which is preliminary data.</text>
</comment>
<dbReference type="CDD" id="cd03257">
    <property type="entry name" value="ABC_NikE_OppD_transporters"/>
    <property type="match status" value="1"/>
</dbReference>
<dbReference type="GO" id="GO:0016887">
    <property type="term" value="F:ATP hydrolysis activity"/>
    <property type="evidence" value="ECO:0007669"/>
    <property type="project" value="InterPro"/>
</dbReference>
<evidence type="ECO:0000259" key="11">
    <source>
        <dbReference type="PROSITE" id="PS50893"/>
    </source>
</evidence>
<keyword evidence="7 12" id="KW-0067">ATP-binding</keyword>
<keyword evidence="5" id="KW-0997">Cell inner membrane</keyword>
<dbReference type="Gene3D" id="3.40.50.300">
    <property type="entry name" value="P-loop containing nucleotide triphosphate hydrolases"/>
    <property type="match status" value="1"/>
</dbReference>
<name>A0A939MGJ1_9MICO</name>
<reference evidence="12" key="1">
    <citation type="submission" date="2021-03" db="EMBL/GenBank/DDBJ databases">
        <title>Leucobacter chromiisoli sp. nov., isolated from chromium-containing soil of chemical plant.</title>
        <authorList>
            <person name="Xu Z."/>
        </authorList>
    </citation>
    <scope>NUCLEOTIDE SEQUENCE</scope>
    <source>
        <strain evidence="12">S27</strain>
    </source>
</reference>
<keyword evidence="6" id="KW-0547">Nucleotide-binding</keyword>
<evidence type="ECO:0000256" key="1">
    <source>
        <dbReference type="ARBA" id="ARBA00004202"/>
    </source>
</evidence>
<dbReference type="GO" id="GO:0005524">
    <property type="term" value="F:ATP binding"/>
    <property type="evidence" value="ECO:0007669"/>
    <property type="project" value="UniProtKB-KW"/>
</dbReference>
<dbReference type="InterPro" id="IPR017871">
    <property type="entry name" value="ABC_transporter-like_CS"/>
</dbReference>
<evidence type="ECO:0000256" key="7">
    <source>
        <dbReference type="ARBA" id="ARBA00022840"/>
    </source>
</evidence>
<dbReference type="Proteomes" id="UP000664382">
    <property type="component" value="Unassembled WGS sequence"/>
</dbReference>
<keyword evidence="9" id="KW-0472">Membrane</keyword>
<dbReference type="PANTHER" id="PTHR43297:SF14">
    <property type="entry name" value="ATPASE AAA-TYPE CORE DOMAIN-CONTAINING PROTEIN"/>
    <property type="match status" value="1"/>
</dbReference>
<dbReference type="InterPro" id="IPR027417">
    <property type="entry name" value="P-loop_NTPase"/>
</dbReference>
<dbReference type="PROSITE" id="PS00211">
    <property type="entry name" value="ABC_TRANSPORTER_1"/>
    <property type="match status" value="1"/>
</dbReference>